<dbReference type="EMBL" id="EQ976751">
    <property type="protein sequence ID" value="EEF26672.1"/>
    <property type="molecule type" value="Genomic_DNA"/>
</dbReference>
<dbReference type="eggNOG" id="ENOG502SGNY">
    <property type="taxonomic scope" value="Eukaryota"/>
</dbReference>
<evidence type="ECO:0000256" key="8">
    <source>
        <dbReference type="SAM" id="Phobius"/>
    </source>
</evidence>
<dbReference type="Proteomes" id="UP000008311">
    <property type="component" value="Unassembled WGS sequence"/>
</dbReference>
<organism evidence="10 11">
    <name type="scientific">Ricinus communis</name>
    <name type="common">Castor bean</name>
    <dbReference type="NCBI Taxonomy" id="3988"/>
    <lineage>
        <taxon>Eukaryota</taxon>
        <taxon>Viridiplantae</taxon>
        <taxon>Streptophyta</taxon>
        <taxon>Embryophyta</taxon>
        <taxon>Tracheophyta</taxon>
        <taxon>Spermatophyta</taxon>
        <taxon>Magnoliopsida</taxon>
        <taxon>eudicotyledons</taxon>
        <taxon>Gunneridae</taxon>
        <taxon>Pentapetalae</taxon>
        <taxon>rosids</taxon>
        <taxon>fabids</taxon>
        <taxon>Malpighiales</taxon>
        <taxon>Euphorbiaceae</taxon>
        <taxon>Acalyphoideae</taxon>
        <taxon>Acalypheae</taxon>
        <taxon>Ricinus</taxon>
    </lineage>
</organism>
<protein>
    <submittedName>
        <fullName evidence="10">Hemin transport system permease protein hmuU, putative</fullName>
    </submittedName>
</protein>
<dbReference type="AlphaFoldDB" id="B9TBU1"/>
<evidence type="ECO:0000256" key="5">
    <source>
        <dbReference type="ARBA" id="ARBA00022692"/>
    </source>
</evidence>
<dbReference type="GO" id="GO:0022857">
    <property type="term" value="F:transmembrane transporter activity"/>
    <property type="evidence" value="ECO:0000318"/>
    <property type="project" value="GO_Central"/>
</dbReference>
<gene>
    <name evidence="10" type="ORF">RCOM_0095580</name>
</gene>
<dbReference type="CDD" id="cd06550">
    <property type="entry name" value="TM_ABC_iron-siderophores_like"/>
    <property type="match status" value="1"/>
</dbReference>
<dbReference type="PROSITE" id="PS50983">
    <property type="entry name" value="FE_B12_PBP"/>
    <property type="match status" value="1"/>
</dbReference>
<evidence type="ECO:0000256" key="3">
    <source>
        <dbReference type="ARBA" id="ARBA00022448"/>
    </source>
</evidence>
<keyword evidence="3" id="KW-0813">Transport</keyword>
<reference evidence="11" key="1">
    <citation type="journal article" date="2010" name="Nat. Biotechnol.">
        <title>Draft genome sequence of the oilseed species Ricinus communis.</title>
        <authorList>
            <person name="Chan A.P."/>
            <person name="Crabtree J."/>
            <person name="Zhao Q."/>
            <person name="Lorenzi H."/>
            <person name="Orvis J."/>
            <person name="Puiu D."/>
            <person name="Melake-Berhan A."/>
            <person name="Jones K.M."/>
            <person name="Redman J."/>
            <person name="Chen G."/>
            <person name="Cahoon E.B."/>
            <person name="Gedil M."/>
            <person name="Stanke M."/>
            <person name="Haas B.J."/>
            <person name="Wortman J.R."/>
            <person name="Fraser-Liggett C.M."/>
            <person name="Ravel J."/>
            <person name="Rabinowicz P.D."/>
        </authorList>
    </citation>
    <scope>NUCLEOTIDE SEQUENCE [LARGE SCALE GENOMIC DNA]</scope>
    <source>
        <strain evidence="11">cv. Hale</strain>
    </source>
</reference>
<feature type="transmembrane region" description="Helical" evidence="8">
    <location>
        <begin position="200"/>
        <end position="217"/>
    </location>
</feature>
<keyword evidence="4" id="KW-1003">Cell membrane</keyword>
<dbReference type="InterPro" id="IPR002491">
    <property type="entry name" value="ABC_transptr_periplasmic_BD"/>
</dbReference>
<sequence length="462" mass="48657">MKADWQRAREPILTRKSPAPRVLFILSHSPGQVMVGGKGSSAEAMLHYVGAQNAVQGFDGFKPLTPEAVIAAQPDVVLFTDQGLSIVGGIDGVLKLPGVAQTPAGQKRRVASLEAMFMLGFGDEYMSAAAGAISLTSRFTTGLLNRPVWFLWLVLLLCFWVAAWAGAVPVTADDWRVLWRHEEPLTSGAYVLWNLRLPRILFAALVGAVLGLSGALTQGLFRNPLADPGLLGVTSGAACAAALTIVVLAGSGIDIPIAWRFWVLPLTAFAGAVGVCLLLDTVARWLTADSIAGLLLTGIALNALAAAIIGLCTYLATDEQLRSLTFWTLGSLAGGSWPLVGTLSVLLLAAIWYVRRLVSAMNALALGEAAAAHVGINVRHLRRRVIILVALLSGFAVAWCGVIGFIGLVAPHIVRLVVGPDQRRMAPLAMLVGAIILLVADTTARTVAIPAEIPVGIFTALL</sequence>
<feature type="transmembrane region" description="Helical" evidence="8">
    <location>
        <begin position="148"/>
        <end position="167"/>
    </location>
</feature>
<dbReference type="PANTHER" id="PTHR30472:SF25">
    <property type="entry name" value="ABC TRANSPORTER PERMEASE PROTEIN MJ0876-RELATED"/>
    <property type="match status" value="1"/>
</dbReference>
<evidence type="ECO:0000259" key="9">
    <source>
        <dbReference type="PROSITE" id="PS50983"/>
    </source>
</evidence>
<dbReference type="STRING" id="3988.B9TBU1"/>
<dbReference type="Gene3D" id="1.10.3470.10">
    <property type="entry name" value="ABC transporter involved in vitamin B12 uptake, BtuC"/>
    <property type="match status" value="1"/>
</dbReference>
<name>B9TBU1_RICCO</name>
<dbReference type="SUPFAM" id="SSF81345">
    <property type="entry name" value="ABC transporter involved in vitamin B12 uptake, BtuC"/>
    <property type="match status" value="1"/>
</dbReference>
<feature type="transmembrane region" description="Helical" evidence="8">
    <location>
        <begin position="425"/>
        <end position="444"/>
    </location>
</feature>
<evidence type="ECO:0000256" key="4">
    <source>
        <dbReference type="ARBA" id="ARBA00022475"/>
    </source>
</evidence>
<dbReference type="PANTHER" id="PTHR30472">
    <property type="entry name" value="FERRIC ENTEROBACTIN TRANSPORT SYSTEM PERMEASE PROTEIN"/>
    <property type="match status" value="1"/>
</dbReference>
<keyword evidence="11" id="KW-1185">Reference proteome</keyword>
<dbReference type="SUPFAM" id="SSF53807">
    <property type="entry name" value="Helical backbone' metal receptor"/>
    <property type="match status" value="1"/>
</dbReference>
<dbReference type="Pfam" id="PF01032">
    <property type="entry name" value="FecCD"/>
    <property type="match status" value="1"/>
</dbReference>
<feature type="domain" description="Fe/B12 periplasmic-binding" evidence="9">
    <location>
        <begin position="1"/>
        <end position="143"/>
    </location>
</feature>
<evidence type="ECO:0000256" key="6">
    <source>
        <dbReference type="ARBA" id="ARBA00022989"/>
    </source>
</evidence>
<dbReference type="InterPro" id="IPR000522">
    <property type="entry name" value="ABC_transptr_permease_BtuC"/>
</dbReference>
<comment type="similarity">
    <text evidence="2">Belongs to the binding-protein-dependent transport system permease family. FecCD subfamily.</text>
</comment>
<accession>B9TBU1</accession>
<evidence type="ECO:0000256" key="7">
    <source>
        <dbReference type="ARBA" id="ARBA00023136"/>
    </source>
</evidence>
<feature type="non-terminal residue" evidence="10">
    <location>
        <position position="462"/>
    </location>
</feature>
<feature type="transmembrane region" description="Helical" evidence="8">
    <location>
        <begin position="259"/>
        <end position="279"/>
    </location>
</feature>
<proteinExistence type="inferred from homology"/>
<dbReference type="Pfam" id="PF01497">
    <property type="entry name" value="Peripla_BP_2"/>
    <property type="match status" value="1"/>
</dbReference>
<dbReference type="InParanoid" id="B9TBU1"/>
<evidence type="ECO:0000313" key="10">
    <source>
        <dbReference type="EMBL" id="EEF26672.1"/>
    </source>
</evidence>
<feature type="transmembrane region" description="Helical" evidence="8">
    <location>
        <begin position="336"/>
        <end position="354"/>
    </location>
</feature>
<keyword evidence="7 8" id="KW-0472">Membrane</keyword>
<comment type="subcellular location">
    <subcellularLocation>
        <location evidence="1">Cell membrane</location>
        <topology evidence="1">Multi-pass membrane protein</topology>
    </subcellularLocation>
</comment>
<dbReference type="InterPro" id="IPR037294">
    <property type="entry name" value="ABC_BtuC-like"/>
</dbReference>
<keyword evidence="6 8" id="KW-1133">Transmembrane helix</keyword>
<feature type="transmembrane region" description="Helical" evidence="8">
    <location>
        <begin position="385"/>
        <end position="413"/>
    </location>
</feature>
<feature type="transmembrane region" description="Helical" evidence="8">
    <location>
        <begin position="291"/>
        <end position="316"/>
    </location>
</feature>
<evidence type="ECO:0000256" key="1">
    <source>
        <dbReference type="ARBA" id="ARBA00004651"/>
    </source>
</evidence>
<dbReference type="Gene3D" id="3.40.50.1980">
    <property type="entry name" value="Nitrogenase molybdenum iron protein domain"/>
    <property type="match status" value="1"/>
</dbReference>
<dbReference type="GO" id="GO:0005886">
    <property type="term" value="C:plasma membrane"/>
    <property type="evidence" value="ECO:0000318"/>
    <property type="project" value="GO_Central"/>
</dbReference>
<evidence type="ECO:0000313" key="11">
    <source>
        <dbReference type="Proteomes" id="UP000008311"/>
    </source>
</evidence>
<feature type="transmembrane region" description="Helical" evidence="8">
    <location>
        <begin position="229"/>
        <end position="253"/>
    </location>
</feature>
<dbReference type="FunFam" id="1.10.3470.10:FF:000001">
    <property type="entry name" value="Vitamin B12 ABC transporter permease BtuC"/>
    <property type="match status" value="1"/>
</dbReference>
<keyword evidence="5 8" id="KW-0812">Transmembrane</keyword>
<evidence type="ECO:0000256" key="2">
    <source>
        <dbReference type="ARBA" id="ARBA00007935"/>
    </source>
</evidence>